<dbReference type="EMBL" id="NAAC01000023">
    <property type="protein sequence ID" value="RDJ07079.1"/>
    <property type="molecule type" value="Genomic_DNA"/>
</dbReference>
<organism evidence="1 2">
    <name type="scientific">Rhizobium grahamii</name>
    <dbReference type="NCBI Taxonomy" id="1120045"/>
    <lineage>
        <taxon>Bacteria</taxon>
        <taxon>Pseudomonadati</taxon>
        <taxon>Pseudomonadota</taxon>
        <taxon>Alphaproteobacteria</taxon>
        <taxon>Hyphomicrobiales</taxon>
        <taxon>Rhizobiaceae</taxon>
        <taxon>Rhizobium/Agrobacterium group</taxon>
        <taxon>Rhizobium</taxon>
    </lineage>
</organism>
<reference evidence="1 2" key="1">
    <citation type="submission" date="2017-03" db="EMBL/GenBank/DDBJ databases">
        <title>Genome analysis of Rhizobial strains effectives or ineffectives for nitrogen fixation isolated from bean seeds.</title>
        <authorList>
            <person name="Peralta H."/>
            <person name="Aguilar-Vera A."/>
            <person name="Mora Y."/>
            <person name="Vargas-Lagunas C."/>
            <person name="Girard L."/>
            <person name="Mora J."/>
        </authorList>
    </citation>
    <scope>NUCLEOTIDE SEQUENCE [LARGE SCALE GENOMIC DNA]</scope>
    <source>
        <strain evidence="1 2">CCGM3</strain>
    </source>
</reference>
<evidence type="ECO:0000313" key="2">
    <source>
        <dbReference type="Proteomes" id="UP000254939"/>
    </source>
</evidence>
<accession>A0A370KK61</accession>
<dbReference type="Proteomes" id="UP000254939">
    <property type="component" value="Unassembled WGS sequence"/>
</dbReference>
<sequence>MIFCGSAKARCGEPEKHHQSKTIVVLAMLEAVRTIGFESYGRGSSAARRSLKLPSSGNVLAIWSALIQTLRAWGKLRIYRSRLAAREGCTTTSA</sequence>
<comment type="caution">
    <text evidence="1">The sequence shown here is derived from an EMBL/GenBank/DDBJ whole genome shotgun (WGS) entry which is preliminary data.</text>
</comment>
<name>A0A370KK61_9HYPH</name>
<evidence type="ECO:0000313" key="1">
    <source>
        <dbReference type="EMBL" id="RDJ07079.1"/>
    </source>
</evidence>
<proteinExistence type="predicted"/>
<dbReference type="AlphaFoldDB" id="A0A370KK61"/>
<protein>
    <submittedName>
        <fullName evidence="1">Uncharacterized protein</fullName>
    </submittedName>
</protein>
<gene>
    <name evidence="1" type="ORF">B5K06_21785</name>
</gene>